<dbReference type="PANTHER" id="PTHR48081:SF33">
    <property type="entry name" value="KYNURENINE FORMAMIDASE"/>
    <property type="match status" value="1"/>
</dbReference>
<dbReference type="InterPro" id="IPR029058">
    <property type="entry name" value="AB_hydrolase_fold"/>
</dbReference>
<dbReference type="GO" id="GO:0016787">
    <property type="term" value="F:hydrolase activity"/>
    <property type="evidence" value="ECO:0007669"/>
    <property type="project" value="UniProtKB-KW"/>
</dbReference>
<sequence>MRIYSDADREFLDREYDARLLSAGFDKAAIYQRESARVLGTIERIPDIVYDPTSGETLDLYPAAKGGPLFVWIHGGYWRSSNKTENAFVAPAFLKAGVSVASIDYTLAPAVSLDEIVRQVRASIAWLYTNAAAYGFDGRRIHIGGHSAGGQLVGMLLADGWRQSFGLPEGVFGAALSVSGLHDLHPLVHNFVNEPLSLDHASASRNSPLEHLPARSTAHLIGTCGGLESSEFKRQTRDYVDAWKARGFGGEEIAMPGFHHFDIILELEKSESPLFARTIQRIREYTN</sequence>
<feature type="domain" description="BD-FAE-like" evidence="2">
    <location>
        <begin position="66"/>
        <end position="156"/>
    </location>
</feature>
<dbReference type="AlphaFoldDB" id="A0A371B2Y3"/>
<gene>
    <name evidence="3" type="ORF">DXH78_14960</name>
</gene>
<dbReference type="Gene3D" id="3.40.50.1820">
    <property type="entry name" value="alpha/beta hydrolase"/>
    <property type="match status" value="1"/>
</dbReference>
<dbReference type="Pfam" id="PF20434">
    <property type="entry name" value="BD-FAE"/>
    <property type="match status" value="1"/>
</dbReference>
<dbReference type="EMBL" id="QRGO01000002">
    <property type="protein sequence ID" value="RDV01910.1"/>
    <property type="molecule type" value="Genomic_DNA"/>
</dbReference>
<keyword evidence="1 3" id="KW-0378">Hydrolase</keyword>
<dbReference type="OrthoDB" id="9771666at2"/>
<dbReference type="Proteomes" id="UP000263993">
    <property type="component" value="Unassembled WGS sequence"/>
</dbReference>
<name>A0A371B2Y3_9BRAD</name>
<reference evidence="4" key="1">
    <citation type="submission" date="2018-08" db="EMBL/GenBank/DDBJ databases">
        <authorList>
            <person name="Kim S.-J."/>
            <person name="Jung G.-Y."/>
        </authorList>
    </citation>
    <scope>NUCLEOTIDE SEQUENCE [LARGE SCALE GENOMIC DNA]</scope>
    <source>
        <strain evidence="4">GY_H</strain>
    </source>
</reference>
<dbReference type="RefSeq" id="WP_115518034.1">
    <property type="nucleotide sequence ID" value="NZ_QRGO01000002.1"/>
</dbReference>
<dbReference type="InterPro" id="IPR050300">
    <property type="entry name" value="GDXG_lipolytic_enzyme"/>
</dbReference>
<comment type="caution">
    <text evidence="3">The sequence shown here is derived from an EMBL/GenBank/DDBJ whole genome shotgun (WGS) entry which is preliminary data.</text>
</comment>
<dbReference type="InterPro" id="IPR049492">
    <property type="entry name" value="BD-FAE-like_dom"/>
</dbReference>
<proteinExistence type="predicted"/>
<evidence type="ECO:0000313" key="4">
    <source>
        <dbReference type="Proteomes" id="UP000263993"/>
    </source>
</evidence>
<protein>
    <submittedName>
        <fullName evidence="3">Alpha/beta hydrolase</fullName>
    </submittedName>
</protein>
<evidence type="ECO:0000259" key="2">
    <source>
        <dbReference type="Pfam" id="PF20434"/>
    </source>
</evidence>
<dbReference type="PANTHER" id="PTHR48081">
    <property type="entry name" value="AB HYDROLASE SUPERFAMILY PROTEIN C4A8.06C"/>
    <property type="match status" value="1"/>
</dbReference>
<evidence type="ECO:0000313" key="3">
    <source>
        <dbReference type="EMBL" id="RDV01910.1"/>
    </source>
</evidence>
<keyword evidence="4" id="KW-1185">Reference proteome</keyword>
<organism evidence="3 4">
    <name type="scientific">Undibacter mobilis</name>
    <dbReference type="NCBI Taxonomy" id="2292256"/>
    <lineage>
        <taxon>Bacteria</taxon>
        <taxon>Pseudomonadati</taxon>
        <taxon>Pseudomonadota</taxon>
        <taxon>Alphaproteobacteria</taxon>
        <taxon>Hyphomicrobiales</taxon>
        <taxon>Nitrobacteraceae</taxon>
        <taxon>Undibacter</taxon>
    </lineage>
</organism>
<evidence type="ECO:0000256" key="1">
    <source>
        <dbReference type="ARBA" id="ARBA00022801"/>
    </source>
</evidence>
<dbReference type="SUPFAM" id="SSF53474">
    <property type="entry name" value="alpha/beta-Hydrolases"/>
    <property type="match status" value="1"/>
</dbReference>
<accession>A0A371B2Y3</accession>